<dbReference type="GO" id="GO:0005829">
    <property type="term" value="C:cytosol"/>
    <property type="evidence" value="ECO:0007669"/>
    <property type="project" value="TreeGrafter"/>
</dbReference>
<protein>
    <recommendedName>
        <fullName evidence="4">NADPH:quinone reductase</fullName>
        <ecNumber evidence="4">1.6.5.5</ecNumber>
    </recommendedName>
    <alternativeName>
        <fullName evidence="6">Zeta-crystallin homolog protein</fullName>
    </alternativeName>
</protein>
<dbReference type="InterPro" id="IPR036291">
    <property type="entry name" value="NAD(P)-bd_dom_sf"/>
</dbReference>
<dbReference type="SUPFAM" id="SSF51735">
    <property type="entry name" value="NAD(P)-binding Rossmann-fold domains"/>
    <property type="match status" value="1"/>
</dbReference>
<evidence type="ECO:0000256" key="3">
    <source>
        <dbReference type="ARBA" id="ARBA00023002"/>
    </source>
</evidence>
<feature type="domain" description="Enoyl reductase (ER)" evidence="7">
    <location>
        <begin position="11"/>
        <end position="325"/>
    </location>
</feature>
<dbReference type="GO" id="GO:0070402">
    <property type="term" value="F:NADPH binding"/>
    <property type="evidence" value="ECO:0007669"/>
    <property type="project" value="TreeGrafter"/>
</dbReference>
<dbReference type="InterPro" id="IPR020843">
    <property type="entry name" value="ER"/>
</dbReference>
<reference evidence="8" key="1">
    <citation type="submission" date="2017-12" db="EMBL/GenBank/DDBJ databases">
        <title>Genome sequencing and analysis.</title>
        <authorList>
            <person name="Huang Y.-T."/>
        </authorList>
    </citation>
    <scope>NUCLEOTIDE SEQUENCE</scope>
    <source>
        <strain evidence="8">VGH116</strain>
    </source>
</reference>
<dbReference type="Proteomes" id="UP001182247">
    <property type="component" value="Unassembled WGS sequence"/>
</dbReference>
<reference evidence="9" key="2">
    <citation type="submission" date="2023-02" db="EMBL/GenBank/DDBJ databases">
        <title>Detection, antimicrobial susceptibility and genomic characterization of NDM-producing species of Morganellaceae, Yersiniaceae, and Enterobacteriaceae other than Klebsiella.</title>
        <authorList>
            <person name="Camargo C.H."/>
            <person name="Sacchi C.T."/>
            <person name="Campos K.R."/>
        </authorList>
    </citation>
    <scope>NUCLEOTIDE SEQUENCE</scope>
    <source>
        <strain evidence="9">1189_21</strain>
    </source>
</reference>
<dbReference type="Pfam" id="PF00107">
    <property type="entry name" value="ADH_zinc_N"/>
    <property type="match status" value="1"/>
</dbReference>
<evidence type="ECO:0000256" key="2">
    <source>
        <dbReference type="ARBA" id="ARBA00022857"/>
    </source>
</evidence>
<dbReference type="EC" id="1.6.5.5" evidence="4"/>
<dbReference type="SMART" id="SM00829">
    <property type="entry name" value="PKS_ER"/>
    <property type="match status" value="1"/>
</dbReference>
<dbReference type="InterPro" id="IPR047618">
    <property type="entry name" value="QOR-like"/>
</dbReference>
<dbReference type="GeneID" id="93362010"/>
<dbReference type="Pfam" id="PF08240">
    <property type="entry name" value="ADH_N"/>
    <property type="match status" value="1"/>
</dbReference>
<dbReference type="InterPro" id="IPR013154">
    <property type="entry name" value="ADH-like_N"/>
</dbReference>
<name>A0A0A2R0Q0_MORMO</name>
<comment type="similarity">
    <text evidence="1">Belongs to the zinc-containing alcohol dehydrogenase family. Quinone oxidoreductase subfamily.</text>
</comment>
<organism evidence="8 10">
    <name type="scientific">Morganella morganii</name>
    <name type="common">Proteus morganii</name>
    <dbReference type="NCBI Taxonomy" id="582"/>
    <lineage>
        <taxon>Bacteria</taxon>
        <taxon>Pseudomonadati</taxon>
        <taxon>Pseudomonadota</taxon>
        <taxon>Gammaproteobacteria</taxon>
        <taxon>Enterobacterales</taxon>
        <taxon>Morganellaceae</taxon>
        <taxon>Morganella</taxon>
    </lineage>
</organism>
<sequence length="327" mass="34818">MAKRIEFDAPGGTDVLVYRDFTPADPAPGEVQVENKAIGVNYIDTYFRSGLYPAPVSPSGVGSEAAGVVVKTGANVKHIKVGDRVVYGQSPLGAYSEIHNVPEEKLAILPDGISFETAAACFMKGLTAFYLLRKTYEVKAGEVFLFHAAAGGVGQIACQWAKALGAKMIGTVGSDEKAQKAKAAGAWETINYNKEDIVERVLALTDGEKVGVVYDSVGKDTWLPSLDCLKRRGLMVSYGNASGPVTGVDLGILNKKGSLYVTRPSVFGYITNREELNEASKAIFDLILSGKLTISIPADQVYPLKDAALAHKRLEGRATTGSSILIP</sequence>
<dbReference type="InterPro" id="IPR002364">
    <property type="entry name" value="Quin_OxRdtase/zeta-crystal_CS"/>
</dbReference>
<comment type="caution">
    <text evidence="8">The sequence shown here is derived from an EMBL/GenBank/DDBJ whole genome shotgun (WGS) entry which is preliminary data.</text>
</comment>
<evidence type="ECO:0000313" key="10">
    <source>
        <dbReference type="Proteomes" id="UP000650477"/>
    </source>
</evidence>
<dbReference type="InterPro" id="IPR011032">
    <property type="entry name" value="GroES-like_sf"/>
</dbReference>
<comment type="catalytic activity">
    <reaction evidence="5">
        <text>2 a quinone + NADPH + H(+) = 2 a 1,4-benzosemiquinone + NADP(+)</text>
        <dbReference type="Rhea" id="RHEA:14269"/>
        <dbReference type="ChEBI" id="CHEBI:15378"/>
        <dbReference type="ChEBI" id="CHEBI:57783"/>
        <dbReference type="ChEBI" id="CHEBI:58349"/>
        <dbReference type="ChEBI" id="CHEBI:132124"/>
        <dbReference type="ChEBI" id="CHEBI:134225"/>
        <dbReference type="EC" id="1.6.5.5"/>
    </reaction>
</comment>
<dbReference type="NCBIfam" id="NF008024">
    <property type="entry name" value="PRK10754.1"/>
    <property type="match status" value="1"/>
</dbReference>
<dbReference type="Gene3D" id="3.90.180.10">
    <property type="entry name" value="Medium-chain alcohol dehydrogenases, catalytic domain"/>
    <property type="match status" value="1"/>
</dbReference>
<dbReference type="GO" id="GO:0003960">
    <property type="term" value="F:quinone reductase (NADPH) activity"/>
    <property type="evidence" value="ECO:0007669"/>
    <property type="project" value="UniProtKB-EC"/>
</dbReference>
<evidence type="ECO:0000256" key="1">
    <source>
        <dbReference type="ARBA" id="ARBA00010371"/>
    </source>
</evidence>
<keyword evidence="3" id="KW-0560">Oxidoreductase</keyword>
<dbReference type="RefSeq" id="WP_004238260.1">
    <property type="nucleotide sequence ID" value="NZ_ABGYJJ040000001.1"/>
</dbReference>
<accession>A0A0A2R0Q0</accession>
<dbReference type="FunFam" id="3.40.50.720:FF:000053">
    <property type="entry name" value="Quinone oxidoreductase 1"/>
    <property type="match status" value="1"/>
</dbReference>
<dbReference type="PANTHER" id="PTHR48106:SF13">
    <property type="entry name" value="QUINONE OXIDOREDUCTASE-RELATED"/>
    <property type="match status" value="1"/>
</dbReference>
<gene>
    <name evidence="8" type="ORF">CYG68_18105</name>
    <name evidence="9" type="ORF">OSC06_17835</name>
</gene>
<dbReference type="PROSITE" id="PS01162">
    <property type="entry name" value="QOR_ZETA_CRYSTAL"/>
    <property type="match status" value="1"/>
</dbReference>
<keyword evidence="2" id="KW-0521">NADP</keyword>
<dbReference type="OrthoDB" id="9805883at2"/>
<evidence type="ECO:0000256" key="4">
    <source>
        <dbReference type="ARBA" id="ARBA00038919"/>
    </source>
</evidence>
<dbReference type="GO" id="GO:0035925">
    <property type="term" value="F:mRNA 3'-UTR AU-rich region binding"/>
    <property type="evidence" value="ECO:0007669"/>
    <property type="project" value="TreeGrafter"/>
</dbReference>
<dbReference type="CDD" id="cd05286">
    <property type="entry name" value="QOR2"/>
    <property type="match status" value="1"/>
</dbReference>
<proteinExistence type="inferred from homology"/>
<dbReference type="AlphaFoldDB" id="A0A0A2R0Q0"/>
<dbReference type="Proteomes" id="UP000650477">
    <property type="component" value="Unassembled WGS sequence"/>
</dbReference>
<dbReference type="STRING" id="582.AL531_17085"/>
<dbReference type="InterPro" id="IPR013149">
    <property type="entry name" value="ADH-like_C"/>
</dbReference>
<dbReference type="Gene3D" id="3.40.50.720">
    <property type="entry name" value="NAD(P)-binding Rossmann-like Domain"/>
    <property type="match status" value="1"/>
</dbReference>
<evidence type="ECO:0000256" key="5">
    <source>
        <dbReference type="ARBA" id="ARBA00048980"/>
    </source>
</evidence>
<dbReference type="EMBL" id="PKLF01000021">
    <property type="protein sequence ID" value="MBE8614287.1"/>
    <property type="molecule type" value="Genomic_DNA"/>
</dbReference>
<dbReference type="PANTHER" id="PTHR48106">
    <property type="entry name" value="QUINONE OXIDOREDUCTASE PIG3-RELATED"/>
    <property type="match status" value="1"/>
</dbReference>
<evidence type="ECO:0000313" key="8">
    <source>
        <dbReference type="EMBL" id="MBE8614287.1"/>
    </source>
</evidence>
<dbReference type="EMBL" id="JAPKIY010000040">
    <property type="protein sequence ID" value="MDS0899815.1"/>
    <property type="molecule type" value="Genomic_DNA"/>
</dbReference>
<evidence type="ECO:0000313" key="9">
    <source>
        <dbReference type="EMBL" id="MDS0899815.1"/>
    </source>
</evidence>
<evidence type="ECO:0000256" key="6">
    <source>
        <dbReference type="ARBA" id="ARBA00080049"/>
    </source>
</evidence>
<evidence type="ECO:0000259" key="7">
    <source>
        <dbReference type="SMART" id="SM00829"/>
    </source>
</evidence>
<dbReference type="SUPFAM" id="SSF50129">
    <property type="entry name" value="GroES-like"/>
    <property type="match status" value="1"/>
</dbReference>
<dbReference type="GO" id="GO:0008270">
    <property type="term" value="F:zinc ion binding"/>
    <property type="evidence" value="ECO:0007669"/>
    <property type="project" value="InterPro"/>
</dbReference>